<comment type="caution">
    <text evidence="5">The sequence shown here is derived from an EMBL/GenBank/DDBJ whole genome shotgun (WGS) entry which is preliminary data.</text>
</comment>
<dbReference type="InterPro" id="IPR040170">
    <property type="entry name" value="Cytosol_ACT"/>
</dbReference>
<dbReference type="InterPro" id="IPR033120">
    <property type="entry name" value="HOTDOG_ACOT"/>
</dbReference>
<dbReference type="InterPro" id="IPR006683">
    <property type="entry name" value="Thioestr_dom"/>
</dbReference>
<proteinExistence type="inferred from homology"/>
<dbReference type="Pfam" id="PF03061">
    <property type="entry name" value="4HBT"/>
    <property type="match status" value="1"/>
</dbReference>
<sequence length="147" mass="15582">MKTPPASMDWIQQLTAPPLDTLYRTELILPQQANPYGTLFAPEALALLGRTAYLAARQFSGQAVVMAAAQEIKFLKPVVVGALLHVHARVVRVGRSSMTIEVHAALDAAPGTGRPDALRGSFEMVAVDAAGRPVAIRAEANLTAPVC</sequence>
<gene>
    <name evidence="5" type="ORF">LXT13_00395</name>
</gene>
<dbReference type="InterPro" id="IPR029069">
    <property type="entry name" value="HotDog_dom_sf"/>
</dbReference>
<dbReference type="CDD" id="cd03442">
    <property type="entry name" value="BFIT_BACH"/>
    <property type="match status" value="1"/>
</dbReference>
<evidence type="ECO:0000259" key="4">
    <source>
        <dbReference type="PROSITE" id="PS51770"/>
    </source>
</evidence>
<accession>A0ABS8XQN7</accession>
<evidence type="ECO:0000256" key="2">
    <source>
        <dbReference type="ARBA" id="ARBA00022801"/>
    </source>
</evidence>
<keyword evidence="6" id="KW-1185">Reference proteome</keyword>
<keyword evidence="2 3" id="KW-0378">Hydrolase</keyword>
<dbReference type="PANTHER" id="PTHR11049:SF24">
    <property type="entry name" value="CYTOSOLIC ACYL COENZYME A THIOESTER HYDROLASE"/>
    <property type="match status" value="1"/>
</dbReference>
<evidence type="ECO:0000313" key="6">
    <source>
        <dbReference type="Proteomes" id="UP001200741"/>
    </source>
</evidence>
<comment type="similarity">
    <text evidence="1">Belongs to the acyl coenzyme A hydrolase family.</text>
</comment>
<evidence type="ECO:0000313" key="5">
    <source>
        <dbReference type="EMBL" id="MCE4552906.1"/>
    </source>
</evidence>
<protein>
    <submittedName>
        <fullName evidence="5">Acyl-CoA thioesterase</fullName>
    </submittedName>
</protein>
<dbReference type="Gene3D" id="3.10.129.10">
    <property type="entry name" value="Hotdog Thioesterase"/>
    <property type="match status" value="1"/>
</dbReference>
<dbReference type="RefSeq" id="WP_233369621.1">
    <property type="nucleotide sequence ID" value="NZ_JAJTWU010000001.1"/>
</dbReference>
<name>A0ABS8XQN7_9BURK</name>
<dbReference type="SUPFAM" id="SSF54637">
    <property type="entry name" value="Thioesterase/thiol ester dehydrase-isomerase"/>
    <property type="match status" value="1"/>
</dbReference>
<evidence type="ECO:0000256" key="1">
    <source>
        <dbReference type="ARBA" id="ARBA00010458"/>
    </source>
</evidence>
<feature type="domain" description="HotDog ACOT-type" evidence="4">
    <location>
        <begin position="18"/>
        <end position="130"/>
    </location>
</feature>
<reference evidence="5 6" key="1">
    <citation type="submission" date="2021-12" db="EMBL/GenBank/DDBJ databases">
        <title>Genome seq of P8.</title>
        <authorList>
            <person name="Seo T."/>
        </authorList>
    </citation>
    <scope>NUCLEOTIDE SEQUENCE [LARGE SCALE GENOMIC DNA]</scope>
    <source>
        <strain evidence="5 6">P8</strain>
    </source>
</reference>
<dbReference type="PROSITE" id="PS51770">
    <property type="entry name" value="HOTDOG_ACOT"/>
    <property type="match status" value="1"/>
</dbReference>
<evidence type="ECO:0000256" key="3">
    <source>
        <dbReference type="PROSITE-ProRule" id="PRU01106"/>
    </source>
</evidence>
<dbReference type="EMBL" id="JAJTWU010000001">
    <property type="protein sequence ID" value="MCE4552906.1"/>
    <property type="molecule type" value="Genomic_DNA"/>
</dbReference>
<dbReference type="PANTHER" id="PTHR11049">
    <property type="entry name" value="ACYL COENZYME A THIOESTER HYDROLASE"/>
    <property type="match status" value="1"/>
</dbReference>
<dbReference type="Proteomes" id="UP001200741">
    <property type="component" value="Unassembled WGS sequence"/>
</dbReference>
<organism evidence="5 6">
    <name type="scientific">Pelomonas cellulosilytica</name>
    <dbReference type="NCBI Taxonomy" id="2906762"/>
    <lineage>
        <taxon>Bacteria</taxon>
        <taxon>Pseudomonadati</taxon>
        <taxon>Pseudomonadota</taxon>
        <taxon>Betaproteobacteria</taxon>
        <taxon>Burkholderiales</taxon>
        <taxon>Sphaerotilaceae</taxon>
        <taxon>Roseateles</taxon>
    </lineage>
</organism>